<dbReference type="SUPFAM" id="SSF51445">
    <property type="entry name" value="(Trans)glycosidases"/>
    <property type="match status" value="1"/>
</dbReference>
<feature type="chain" id="PRO_5047200817" description="alpha-glucosidase" evidence="4">
    <location>
        <begin position="21"/>
        <end position="576"/>
    </location>
</feature>
<evidence type="ECO:0000313" key="6">
    <source>
        <dbReference type="EMBL" id="CAL7944761.1"/>
    </source>
</evidence>
<evidence type="ECO:0000256" key="4">
    <source>
        <dbReference type="SAM" id="SignalP"/>
    </source>
</evidence>
<evidence type="ECO:0000256" key="2">
    <source>
        <dbReference type="ARBA" id="ARBA00012741"/>
    </source>
</evidence>
<evidence type="ECO:0000259" key="5">
    <source>
        <dbReference type="SMART" id="SM00642"/>
    </source>
</evidence>
<comment type="caution">
    <text evidence="6">The sequence shown here is derived from an EMBL/GenBank/DDBJ whole genome shotgun (WGS) entry which is preliminary data.</text>
</comment>
<name>A0ABP1NYB5_XYLVO</name>
<dbReference type="InterPro" id="IPR017853">
    <property type="entry name" value="GH"/>
</dbReference>
<protein>
    <recommendedName>
        <fullName evidence="2">alpha-glucosidase</fullName>
        <ecNumber evidence="2">3.2.1.20</ecNumber>
    </recommendedName>
</protein>
<sequence>MKSIGLVVITVVLAARLAAGEIQEKGWWRNAVFYQVYPRSFMDSDGDGDGDLNGITSKLEHFNDLGVTAIWLSPINTSPEVDMGYDISDFRDINPRFGTMQDLRNLLKKAKKLGIKVILDLVPNHTSDKHEWFQKSLDMNGKYADYYIWANCVKNGNVTTPPNNWVSVFNGTAWTWHEKRKQCYFHQFYPQQPDLNYNNPDVQEEMKEIMRFWLNVGIDGFRIDAVPHLFENKTLANEPVKSVTGAGKDDFVSRDHIYTKDQPDTYKLVQSWRDFVDEYAKNENTSEKVLLTEAYTTLNNTLHYYKYGSNVPFNFNFIVGASATSNATDFKTIIDNWIAGTPSGDVPNWVMGNHDRTRIGTRYPDREDQMVMLEMILPGVAVTYYGEEIGMVDNTKINRTNGDFRDGCRTPFQWNNSISAGFSSNPITWLPVNENYETLNLETEKTDPDSHYNIYKSLIKLRNSTLLKDGSLQTTVLKDLVLAVVRKDSKESAALLINFNNNSSVTVDLSGLMEHAKAELAMSSFKSGLKRNATYVLTNITIPAKASMILIASSGSSIAYSMVTVSLALCVLIFRM</sequence>
<feature type="domain" description="Glycosyl hydrolase family 13 catalytic" evidence="5">
    <location>
        <begin position="35"/>
        <end position="462"/>
    </location>
</feature>
<proteinExistence type="predicted"/>
<dbReference type="Gene3D" id="3.20.20.80">
    <property type="entry name" value="Glycosidases"/>
    <property type="match status" value="1"/>
</dbReference>
<feature type="signal peptide" evidence="4">
    <location>
        <begin position="1"/>
        <end position="20"/>
    </location>
</feature>
<keyword evidence="3" id="KW-0472">Membrane</keyword>
<keyword evidence="4" id="KW-0732">Signal</keyword>
<accession>A0ABP1NYB5</accession>
<evidence type="ECO:0000313" key="7">
    <source>
        <dbReference type="Proteomes" id="UP001642520"/>
    </source>
</evidence>
<dbReference type="InterPro" id="IPR045857">
    <property type="entry name" value="O16G_dom_2"/>
</dbReference>
<reference evidence="6 7" key="1">
    <citation type="submission" date="2024-08" db="EMBL/GenBank/DDBJ databases">
        <authorList>
            <person name="Will J Nash"/>
            <person name="Angela Man"/>
            <person name="Seanna McTaggart"/>
            <person name="Kendall Baker"/>
            <person name="Tom Barker"/>
            <person name="Leah Catchpole"/>
            <person name="Alex Durrant"/>
            <person name="Karim Gharbi"/>
            <person name="Naomi Irish"/>
            <person name="Gemy Kaithakottil"/>
            <person name="Debby Ku"/>
            <person name="Aaliyah Providence"/>
            <person name="Felix Shaw"/>
            <person name="David Swarbreck"/>
            <person name="Chris Watkins"/>
            <person name="Ann M. McCartney"/>
            <person name="Giulio Formenti"/>
            <person name="Alice Mouton"/>
            <person name="Noel Vella"/>
            <person name="Bjorn M von Reumont"/>
            <person name="Adriana Vella"/>
            <person name="Wilfried Haerty"/>
        </authorList>
    </citation>
    <scope>NUCLEOTIDE SEQUENCE [LARGE SCALE GENOMIC DNA]</scope>
</reference>
<dbReference type="PANTHER" id="PTHR10357:SF179">
    <property type="entry name" value="NEUTRAL AND BASIC AMINO ACID TRANSPORT PROTEIN RBAT"/>
    <property type="match status" value="1"/>
</dbReference>
<keyword evidence="3" id="KW-0812">Transmembrane</keyword>
<evidence type="ECO:0000256" key="3">
    <source>
        <dbReference type="SAM" id="Phobius"/>
    </source>
</evidence>
<dbReference type="EMBL" id="CAXAJV020001293">
    <property type="protein sequence ID" value="CAL7944761.1"/>
    <property type="molecule type" value="Genomic_DNA"/>
</dbReference>
<gene>
    <name evidence="6" type="ORF">XYLVIOL_LOCUS6831</name>
</gene>
<dbReference type="SMART" id="SM00642">
    <property type="entry name" value="Aamy"/>
    <property type="match status" value="1"/>
</dbReference>
<dbReference type="Proteomes" id="UP001642520">
    <property type="component" value="Unassembled WGS sequence"/>
</dbReference>
<dbReference type="CDD" id="cd11328">
    <property type="entry name" value="AmyAc_maltase"/>
    <property type="match status" value="1"/>
</dbReference>
<dbReference type="Pfam" id="PF00128">
    <property type="entry name" value="Alpha-amylase"/>
    <property type="match status" value="1"/>
</dbReference>
<comment type="catalytic activity">
    <reaction evidence="1">
        <text>Hydrolysis of terminal, non-reducing (1-&gt;4)-linked alpha-D-glucose residues with release of alpha-D-glucose.</text>
        <dbReference type="EC" id="3.2.1.20"/>
    </reaction>
</comment>
<evidence type="ECO:0000256" key="1">
    <source>
        <dbReference type="ARBA" id="ARBA00001657"/>
    </source>
</evidence>
<keyword evidence="3" id="KW-1133">Transmembrane helix</keyword>
<feature type="transmembrane region" description="Helical" evidence="3">
    <location>
        <begin position="548"/>
        <end position="574"/>
    </location>
</feature>
<keyword evidence="7" id="KW-1185">Reference proteome</keyword>
<dbReference type="EC" id="3.2.1.20" evidence="2"/>
<dbReference type="PANTHER" id="PTHR10357">
    <property type="entry name" value="ALPHA-AMYLASE FAMILY MEMBER"/>
    <property type="match status" value="1"/>
</dbReference>
<dbReference type="InterPro" id="IPR006047">
    <property type="entry name" value="GH13_cat_dom"/>
</dbReference>
<organism evidence="6 7">
    <name type="scientific">Xylocopa violacea</name>
    <name type="common">Violet carpenter bee</name>
    <name type="synonym">Apis violacea</name>
    <dbReference type="NCBI Taxonomy" id="135666"/>
    <lineage>
        <taxon>Eukaryota</taxon>
        <taxon>Metazoa</taxon>
        <taxon>Ecdysozoa</taxon>
        <taxon>Arthropoda</taxon>
        <taxon>Hexapoda</taxon>
        <taxon>Insecta</taxon>
        <taxon>Pterygota</taxon>
        <taxon>Neoptera</taxon>
        <taxon>Endopterygota</taxon>
        <taxon>Hymenoptera</taxon>
        <taxon>Apocrita</taxon>
        <taxon>Aculeata</taxon>
        <taxon>Apoidea</taxon>
        <taxon>Anthophila</taxon>
        <taxon>Apidae</taxon>
        <taxon>Xylocopa</taxon>
        <taxon>Xylocopa</taxon>
    </lineage>
</organism>
<dbReference type="Gene3D" id="3.90.400.10">
    <property type="entry name" value="Oligo-1,6-glucosidase, Domain 2"/>
    <property type="match status" value="1"/>
</dbReference>